<dbReference type="InterPro" id="IPR052159">
    <property type="entry name" value="Competence_DNA_uptake"/>
</dbReference>
<feature type="transmembrane region" description="Helical" evidence="6">
    <location>
        <begin position="43"/>
        <end position="59"/>
    </location>
</feature>
<dbReference type="Pfam" id="PF13567">
    <property type="entry name" value="DUF4131"/>
    <property type="match status" value="1"/>
</dbReference>
<feature type="transmembrane region" description="Helical" evidence="6">
    <location>
        <begin position="459"/>
        <end position="477"/>
    </location>
</feature>
<dbReference type="NCBIfam" id="TIGR00360">
    <property type="entry name" value="ComEC_N-term"/>
    <property type="match status" value="1"/>
</dbReference>
<reference evidence="9 12" key="1">
    <citation type="submission" date="2021-01" db="EMBL/GenBank/DDBJ databases">
        <title>Diatom-associated Roseobacters Show Island Model of Population Structure.</title>
        <authorList>
            <person name="Qu L."/>
            <person name="Feng X."/>
            <person name="Chen Y."/>
            <person name="Li L."/>
            <person name="Wang X."/>
            <person name="Hu Z."/>
            <person name="Wang H."/>
            <person name="Luo H."/>
        </authorList>
    </citation>
    <scope>NUCLEOTIDE SEQUENCE</scope>
    <source>
        <strain evidence="10 12">CC28-63</strain>
        <strain evidence="9">CC28-69</strain>
    </source>
</reference>
<evidence type="ECO:0000256" key="6">
    <source>
        <dbReference type="SAM" id="Phobius"/>
    </source>
</evidence>
<dbReference type="RefSeq" id="WP_138487916.1">
    <property type="nucleotide sequence ID" value="NZ_JAFBWU010000010.1"/>
</dbReference>
<dbReference type="AlphaFoldDB" id="A0A9Q2NTT5"/>
<organism evidence="9 11">
    <name type="scientific">Marivita cryptomonadis</name>
    <dbReference type="NCBI Taxonomy" id="505252"/>
    <lineage>
        <taxon>Bacteria</taxon>
        <taxon>Pseudomonadati</taxon>
        <taxon>Pseudomonadota</taxon>
        <taxon>Alphaproteobacteria</taxon>
        <taxon>Rhodobacterales</taxon>
        <taxon>Roseobacteraceae</taxon>
        <taxon>Marivita</taxon>
    </lineage>
</organism>
<evidence type="ECO:0000256" key="1">
    <source>
        <dbReference type="ARBA" id="ARBA00004651"/>
    </source>
</evidence>
<dbReference type="EMBL" id="JAFBXE010000010">
    <property type="protein sequence ID" value="MBM2413676.1"/>
    <property type="molecule type" value="Genomic_DNA"/>
</dbReference>
<evidence type="ECO:0000259" key="7">
    <source>
        <dbReference type="Pfam" id="PF03772"/>
    </source>
</evidence>
<feature type="transmembrane region" description="Helical" evidence="6">
    <location>
        <begin position="20"/>
        <end position="37"/>
    </location>
</feature>
<dbReference type="Pfam" id="PF03772">
    <property type="entry name" value="Competence"/>
    <property type="match status" value="1"/>
</dbReference>
<dbReference type="PANTHER" id="PTHR30619:SF1">
    <property type="entry name" value="RECOMBINATION PROTEIN 2"/>
    <property type="match status" value="1"/>
</dbReference>
<feature type="transmembrane region" description="Helical" evidence="6">
    <location>
        <begin position="428"/>
        <end position="452"/>
    </location>
</feature>
<dbReference type="Proteomes" id="UP000755667">
    <property type="component" value="Unassembled WGS sequence"/>
</dbReference>
<evidence type="ECO:0000313" key="9">
    <source>
        <dbReference type="EMBL" id="MBM2413676.1"/>
    </source>
</evidence>
<dbReference type="InterPro" id="IPR004477">
    <property type="entry name" value="ComEC_N"/>
</dbReference>
<name>A0A9Q2NTT5_9RHOB</name>
<keyword evidence="3 6" id="KW-0812">Transmembrane</keyword>
<feature type="transmembrane region" description="Helical" evidence="6">
    <location>
        <begin position="342"/>
        <end position="359"/>
    </location>
</feature>
<dbReference type="PANTHER" id="PTHR30619">
    <property type="entry name" value="DNA INTERNALIZATION/COMPETENCE PROTEIN COMEC/REC2"/>
    <property type="match status" value="1"/>
</dbReference>
<feature type="domain" description="DUF4131" evidence="8">
    <location>
        <begin position="40"/>
        <end position="193"/>
    </location>
</feature>
<feature type="transmembrane region" description="Helical" evidence="6">
    <location>
        <begin position="257"/>
        <end position="282"/>
    </location>
</feature>
<sequence length="676" mass="71850">MARVRDLIPDMLLAQRGTLFPFAPVCLGTGIGLYFALRVEPPIWMLASLAVAGAGLLVWHMRSTSAYAPVICAVAMVALGLELAGTRAHLVAGPVIDWRYYGPVTGRVVDIDRSASDALRITLDRVWLTNVPLAETPTRVRLSLHSKILGIAPEPGQTISTTAHLGPPGGAVEPGGFDFRRHAWFLRLGAVGYTRVPLVLWEEAGHDRFIFQTRMAISSRVQTALPGETGAFATAIITGDRSAIPQPVLQALRDTNLAHLLAISGLHMGLVSAFAFAVLRLGLLLTPIGQRWPIKKIAAAGALVVAAVYLALSGGNVATERAFVMVAVMLLAIMVDRRAISLRAVALAAMIVLALRPEAMIGPGFQMSFAATTALVAVFGAIRDSRHDLPRHRILRGVASVVMSSAVAGAATAPFAMAHFNQIAQFGLVANLLTVPLMGILVIPAAVLGILLMPFGLEALGLIPMGLGLEWILHIAQSLALWDGAVRPVMTPGTVVLPLITLGGLFVVLWQGRARLLGLVPLCVAVALWINAERPKVLVAEGGALVGVMTDRGRALSRSKGSGFIAEVWLENDGQGLDQRAAAALWNTQNMPIQHIHGKRNAESYRGCTDGSLVIASADLPDKPKAANCAVFDAAALKGQGSLSITYTDTGTWQIEKARDRSGARLWNDETLRQAQ</sequence>
<evidence type="ECO:0000256" key="5">
    <source>
        <dbReference type="ARBA" id="ARBA00023136"/>
    </source>
</evidence>
<feature type="transmembrane region" description="Helical" evidence="6">
    <location>
        <begin position="294"/>
        <end position="312"/>
    </location>
</feature>
<evidence type="ECO:0000259" key="8">
    <source>
        <dbReference type="Pfam" id="PF13567"/>
    </source>
</evidence>
<evidence type="ECO:0000256" key="3">
    <source>
        <dbReference type="ARBA" id="ARBA00022692"/>
    </source>
</evidence>
<comment type="caution">
    <text evidence="9">The sequence shown here is derived from an EMBL/GenBank/DDBJ whole genome shotgun (WGS) entry which is preliminary data.</text>
</comment>
<keyword evidence="4 6" id="KW-1133">Transmembrane helix</keyword>
<evidence type="ECO:0000256" key="4">
    <source>
        <dbReference type="ARBA" id="ARBA00022989"/>
    </source>
</evidence>
<feature type="transmembrane region" description="Helical" evidence="6">
    <location>
        <begin position="394"/>
        <end position="416"/>
    </location>
</feature>
<comment type="subcellular location">
    <subcellularLocation>
        <location evidence="1">Cell membrane</location>
        <topology evidence="1">Multi-pass membrane protein</topology>
    </subcellularLocation>
</comment>
<feature type="transmembrane region" description="Helical" evidence="6">
    <location>
        <begin position="489"/>
        <end position="509"/>
    </location>
</feature>
<feature type="domain" description="ComEC/Rec2-related protein" evidence="7">
    <location>
        <begin position="236"/>
        <end position="512"/>
    </location>
</feature>
<protein>
    <submittedName>
        <fullName evidence="9">ComEC/Rec2 family competence protein</fullName>
    </submittedName>
</protein>
<accession>A0A9Q2NTT5</accession>
<keyword evidence="5 6" id="KW-0472">Membrane</keyword>
<dbReference type="InterPro" id="IPR025405">
    <property type="entry name" value="DUF4131"/>
</dbReference>
<keyword evidence="12" id="KW-1185">Reference proteome</keyword>
<evidence type="ECO:0000313" key="12">
    <source>
        <dbReference type="Proteomes" id="UP000809440"/>
    </source>
</evidence>
<dbReference type="Proteomes" id="UP000809440">
    <property type="component" value="Unassembled WGS sequence"/>
</dbReference>
<gene>
    <name evidence="9" type="ORF">JQX41_15275</name>
    <name evidence="10" type="ORF">JQX48_15285</name>
</gene>
<keyword evidence="2" id="KW-1003">Cell membrane</keyword>
<evidence type="ECO:0000313" key="10">
    <source>
        <dbReference type="EMBL" id="MBM2418345.1"/>
    </source>
</evidence>
<feature type="transmembrane region" description="Helical" evidence="6">
    <location>
        <begin position="516"/>
        <end position="532"/>
    </location>
</feature>
<proteinExistence type="predicted"/>
<dbReference type="GO" id="GO:0005886">
    <property type="term" value="C:plasma membrane"/>
    <property type="evidence" value="ECO:0007669"/>
    <property type="project" value="UniProtKB-SubCell"/>
</dbReference>
<evidence type="ECO:0000256" key="2">
    <source>
        <dbReference type="ARBA" id="ARBA00022475"/>
    </source>
</evidence>
<feature type="transmembrane region" description="Helical" evidence="6">
    <location>
        <begin position="365"/>
        <end position="382"/>
    </location>
</feature>
<evidence type="ECO:0000313" key="11">
    <source>
        <dbReference type="Proteomes" id="UP000755667"/>
    </source>
</evidence>
<dbReference type="EMBL" id="JAFBXF010000010">
    <property type="protein sequence ID" value="MBM2418345.1"/>
    <property type="molecule type" value="Genomic_DNA"/>
</dbReference>